<feature type="compositionally biased region" description="Polar residues" evidence="3">
    <location>
        <begin position="641"/>
        <end position="652"/>
    </location>
</feature>
<sequence>MPHFDVNSAINYSLKELSMGVTGRLAHQYGGIEPSIKNAWENPGVRFGDRAKGTSRPRSREGKISFHFAQTSISKTSDILVRIREAKSGRKSFKSQAAAHMGYIEREAAAERLSAPVQQQSYIERPGAAERAQMLKDGYDPDLLGIEVSSFGTIGKAFEERTRFWDAVDASEMTPRGDRIKFDPIENPKWWDVAVSHLDSAPKEMQPYLKPGKAESFSIGNLAPERAFAVYQWAQSLGETAPIEVVPGRGGRTQTRIIAELPHELNAKQRLEVVKRFTEELTAKGFPFWAVIHAPDKNNDVRNYHAHIAYYDRPCQRMQDPSTGKEVWDFEIVEEYVSPRRQRRSRRPYRQDRDRVTSEMAWVGQLRKRWSDVSNDVLAEAGADKRLDHRSYKDMGIDLAPLKHIPSRAFNKERKGERTEEGVNLARRQWLVLQQSVELKAPTKLKKIEADIVQRTERAKRAALKAGVVMPAYNKALDIQALKATKVARRLARYEYTRAIFRHVVDRVASRAKLQFHEWEKKNKLKRSKRRPPPKAMKAVMDFLTKVYDTGLQISRLMTQDMTVVTQRLKAFTDGFDRLAKQPPKTAIEASRVAADITKKPERLALTADPYWHGRSEHVQRLVNRIDESFDQLFANFRRQSASQEAASTDLTPKQAPAQAKPTEAPRSIFLSTFMEEQEAARKARRSITIPTTVRRPSQVAKPASIQSSQGRPAQTRTAAVPSAAAPDRPRPAAATPAPQSTAGGPSTPAAARPADPLDPLIAAGARRAGTQRKTDSELSTAARQVAASLQPQKKPEDPKPEVAAPRPPEQAAAPAPTPPKKVVKKRKDQDKDRGR</sequence>
<dbReference type="EMBL" id="VOSK01000247">
    <property type="protein sequence ID" value="MPR29591.1"/>
    <property type="molecule type" value="Genomic_DNA"/>
</dbReference>
<keyword evidence="2" id="KW-0184">Conjugation</keyword>
<evidence type="ECO:0000256" key="1">
    <source>
        <dbReference type="ARBA" id="ARBA00010873"/>
    </source>
</evidence>
<dbReference type="InterPro" id="IPR005053">
    <property type="entry name" value="MobA_MobL"/>
</dbReference>
<feature type="compositionally biased region" description="Low complexity" evidence="3">
    <location>
        <begin position="714"/>
        <end position="766"/>
    </location>
</feature>
<keyword evidence="6" id="KW-1185">Reference proteome</keyword>
<evidence type="ECO:0000313" key="6">
    <source>
        <dbReference type="Proteomes" id="UP000403266"/>
    </source>
</evidence>
<dbReference type="RefSeq" id="WP_152716483.1">
    <property type="nucleotide sequence ID" value="NZ_VOSJ01000267.1"/>
</dbReference>
<evidence type="ECO:0000259" key="4">
    <source>
        <dbReference type="Pfam" id="PF03389"/>
    </source>
</evidence>
<dbReference type="OrthoDB" id="1826980at2"/>
<dbReference type="Gene3D" id="3.30.930.30">
    <property type="match status" value="1"/>
</dbReference>
<proteinExistence type="inferred from homology"/>
<feature type="compositionally biased region" description="Low complexity" evidence="3">
    <location>
        <begin position="802"/>
        <end position="815"/>
    </location>
</feature>
<feature type="domain" description="MobA/MobL protein" evidence="4">
    <location>
        <begin position="256"/>
        <end position="414"/>
    </location>
</feature>
<reference evidence="5 6" key="1">
    <citation type="journal article" date="2019" name="Syst. Appl. Microbiol.">
        <title>Microvirga tunisiensis sp. nov., a root nodule symbiotic bacterium isolated from Lupinus micranthus and L. luteus grown in Northern Tunisia.</title>
        <authorList>
            <person name="Msaddak A."/>
            <person name="Rejili M."/>
            <person name="Duran D."/>
            <person name="Mars M."/>
            <person name="Palacios J.M."/>
            <person name="Ruiz-Argueso T."/>
            <person name="Rey L."/>
            <person name="Imperial J."/>
        </authorList>
    </citation>
    <scope>NUCLEOTIDE SEQUENCE [LARGE SCALE GENOMIC DNA]</scope>
    <source>
        <strain evidence="5 6">Lmie10</strain>
    </source>
</reference>
<name>A0A5N7MRG0_9HYPH</name>
<dbReference type="Proteomes" id="UP000403266">
    <property type="component" value="Unassembled WGS sequence"/>
</dbReference>
<accession>A0A5N7MRG0</accession>
<comment type="similarity">
    <text evidence="1">Belongs to the MobA/MobL family.</text>
</comment>
<evidence type="ECO:0000313" key="5">
    <source>
        <dbReference type="EMBL" id="MPR29591.1"/>
    </source>
</evidence>
<evidence type="ECO:0000256" key="2">
    <source>
        <dbReference type="ARBA" id="ARBA00022971"/>
    </source>
</evidence>
<protein>
    <recommendedName>
        <fullName evidence="4">MobA/MobL protein domain-containing protein</fullName>
    </recommendedName>
</protein>
<comment type="caution">
    <text evidence="5">The sequence shown here is derived from an EMBL/GenBank/DDBJ whole genome shotgun (WGS) entry which is preliminary data.</text>
</comment>
<dbReference type="Pfam" id="PF03389">
    <property type="entry name" value="MobA_MobL"/>
    <property type="match status" value="1"/>
</dbReference>
<evidence type="ECO:0000256" key="3">
    <source>
        <dbReference type="SAM" id="MobiDB-lite"/>
    </source>
</evidence>
<dbReference type="AlphaFoldDB" id="A0A5N7MRG0"/>
<feature type="region of interest" description="Disordered" evidence="3">
    <location>
        <begin position="682"/>
        <end position="836"/>
    </location>
</feature>
<gene>
    <name evidence="5" type="ORF">FS320_32025</name>
</gene>
<organism evidence="5 6">
    <name type="scientific">Microvirga tunisiensis</name>
    <dbReference type="NCBI Taxonomy" id="2108360"/>
    <lineage>
        <taxon>Bacteria</taxon>
        <taxon>Pseudomonadati</taxon>
        <taxon>Pseudomonadota</taxon>
        <taxon>Alphaproteobacteria</taxon>
        <taxon>Hyphomicrobiales</taxon>
        <taxon>Methylobacteriaceae</taxon>
        <taxon>Microvirga</taxon>
    </lineage>
</organism>
<feature type="region of interest" description="Disordered" evidence="3">
    <location>
        <begin position="641"/>
        <end position="667"/>
    </location>
</feature>